<evidence type="ECO:0000256" key="3">
    <source>
        <dbReference type="ARBA" id="ARBA00023163"/>
    </source>
</evidence>
<dbReference type="Proteomes" id="UP000254924">
    <property type="component" value="Unassembled WGS sequence"/>
</dbReference>
<dbReference type="PANTHER" id="PTHR30146">
    <property type="entry name" value="LACI-RELATED TRANSCRIPTIONAL REPRESSOR"/>
    <property type="match status" value="1"/>
</dbReference>
<dbReference type="RefSeq" id="WP_115270418.1">
    <property type="nucleotide sequence ID" value="NZ_JBNPNB010000046.1"/>
</dbReference>
<dbReference type="SUPFAM" id="SSF53822">
    <property type="entry name" value="Periplasmic binding protein-like I"/>
    <property type="match status" value="1"/>
</dbReference>
<dbReference type="InterPro" id="IPR028082">
    <property type="entry name" value="Peripla_BP_I"/>
</dbReference>
<dbReference type="PANTHER" id="PTHR30146:SF109">
    <property type="entry name" value="HTH-TYPE TRANSCRIPTIONAL REGULATOR GALS"/>
    <property type="match status" value="1"/>
</dbReference>
<protein>
    <submittedName>
        <fullName evidence="6">Maltose operon repressor MalR</fullName>
    </submittedName>
</protein>
<name>A0A380KDX6_9STRE</name>
<keyword evidence="2" id="KW-0238">DNA-binding</keyword>
<dbReference type="PROSITE" id="PS50943">
    <property type="entry name" value="HTH_CROC1"/>
    <property type="match status" value="1"/>
</dbReference>
<reference evidence="6 7" key="1">
    <citation type="submission" date="2018-06" db="EMBL/GenBank/DDBJ databases">
        <authorList>
            <consortium name="Pathogen Informatics"/>
            <person name="Doyle S."/>
        </authorList>
    </citation>
    <scope>NUCLEOTIDE SEQUENCE [LARGE SCALE GENOMIC DNA]</scope>
    <source>
        <strain evidence="6 7">NCTC12224</strain>
    </source>
</reference>
<dbReference type="InterPro" id="IPR010982">
    <property type="entry name" value="Lambda_DNA-bd_dom_sf"/>
</dbReference>
<accession>A0A380KDX6</accession>
<evidence type="ECO:0000259" key="5">
    <source>
        <dbReference type="PROSITE" id="PS50943"/>
    </source>
</evidence>
<feature type="domain" description="HTH lacI-type" evidence="4">
    <location>
        <begin position="2"/>
        <end position="56"/>
    </location>
</feature>
<evidence type="ECO:0000313" key="6">
    <source>
        <dbReference type="EMBL" id="SUN62804.1"/>
    </source>
</evidence>
<dbReference type="CDD" id="cd01392">
    <property type="entry name" value="HTH_LacI"/>
    <property type="match status" value="1"/>
</dbReference>
<dbReference type="PROSITE" id="PS50932">
    <property type="entry name" value="HTH_LACI_2"/>
    <property type="match status" value="1"/>
</dbReference>
<dbReference type="SMART" id="SM00354">
    <property type="entry name" value="HTH_LACI"/>
    <property type="match status" value="1"/>
</dbReference>
<dbReference type="Gene3D" id="1.10.260.40">
    <property type="entry name" value="lambda repressor-like DNA-binding domains"/>
    <property type="match status" value="1"/>
</dbReference>
<feature type="domain" description="HTH cro/C1-type" evidence="5">
    <location>
        <begin position="3"/>
        <end position="46"/>
    </location>
</feature>
<dbReference type="EMBL" id="UHFN01000007">
    <property type="protein sequence ID" value="SUN62804.1"/>
    <property type="molecule type" value="Genomic_DNA"/>
</dbReference>
<dbReference type="Pfam" id="PF13377">
    <property type="entry name" value="Peripla_BP_3"/>
    <property type="match status" value="1"/>
</dbReference>
<gene>
    <name evidence="6" type="primary">malR</name>
    <name evidence="6" type="ORF">NCTC12224_02083</name>
</gene>
<dbReference type="OrthoDB" id="9788209at2"/>
<evidence type="ECO:0000256" key="1">
    <source>
        <dbReference type="ARBA" id="ARBA00023015"/>
    </source>
</evidence>
<evidence type="ECO:0000256" key="2">
    <source>
        <dbReference type="ARBA" id="ARBA00023125"/>
    </source>
</evidence>
<dbReference type="InterPro" id="IPR000843">
    <property type="entry name" value="HTH_LacI"/>
</dbReference>
<organism evidence="6 7">
    <name type="scientific">Streptococcus hyointestinalis</name>
    <dbReference type="NCBI Taxonomy" id="1337"/>
    <lineage>
        <taxon>Bacteria</taxon>
        <taxon>Bacillati</taxon>
        <taxon>Bacillota</taxon>
        <taxon>Bacilli</taxon>
        <taxon>Lactobacillales</taxon>
        <taxon>Streptococcaceae</taxon>
        <taxon>Streptococcus</taxon>
    </lineage>
</organism>
<keyword evidence="1" id="KW-0805">Transcription regulation</keyword>
<keyword evidence="7" id="KW-1185">Reference proteome</keyword>
<dbReference type="InterPro" id="IPR001387">
    <property type="entry name" value="Cro/C1-type_HTH"/>
</dbReference>
<evidence type="ECO:0000313" key="7">
    <source>
        <dbReference type="Proteomes" id="UP000254924"/>
    </source>
</evidence>
<dbReference type="Gene3D" id="3.40.50.2300">
    <property type="match status" value="2"/>
</dbReference>
<evidence type="ECO:0000259" key="4">
    <source>
        <dbReference type="PROSITE" id="PS50932"/>
    </source>
</evidence>
<sequence length="346" mass="38906">MVTIKDVAQRAGVNPSTVSRVLRDNRSISQKTKEKVRKAMDELGYVPNVAAQMLANGSTQAIGVVLPPLVTPERLSEPFFMNIISAITYEAQQSDLTVSIATGMTMQELEAQVQLMHKQKRVDGFIVLFSEKNDPIRQYLLENKLPFVVIGSSNGNENEITYIDNDNQLMGSRAVEYLLERGHYNILFVTDDKSSEISRERYFGYLRAMTKAGLTPLDDVLISNDLPRTLDNLIEVIWQYDVTGIVSVSDRLSVKLVQDLKQRGLNIPETHSLITFNNSIFSTIVHPYLTTFDVNVEQLGKTSLKRLLELTKASKGFYSEKIVVPFKLIERESVCDLKKPAPSESV</sequence>
<dbReference type="InterPro" id="IPR046335">
    <property type="entry name" value="LacI/GalR-like_sensor"/>
</dbReference>
<dbReference type="AlphaFoldDB" id="A0A380KDX6"/>
<dbReference type="GeneID" id="78357337"/>
<dbReference type="Pfam" id="PF00356">
    <property type="entry name" value="LacI"/>
    <property type="match status" value="1"/>
</dbReference>
<dbReference type="GO" id="GO:0003700">
    <property type="term" value="F:DNA-binding transcription factor activity"/>
    <property type="evidence" value="ECO:0007669"/>
    <property type="project" value="TreeGrafter"/>
</dbReference>
<keyword evidence="3" id="KW-0804">Transcription</keyword>
<proteinExistence type="predicted"/>
<dbReference type="SUPFAM" id="SSF47413">
    <property type="entry name" value="lambda repressor-like DNA-binding domains"/>
    <property type="match status" value="1"/>
</dbReference>
<dbReference type="GO" id="GO:0000976">
    <property type="term" value="F:transcription cis-regulatory region binding"/>
    <property type="evidence" value="ECO:0007669"/>
    <property type="project" value="TreeGrafter"/>
</dbReference>